<dbReference type="Proteomes" id="UP001172457">
    <property type="component" value="Chromosome 4"/>
</dbReference>
<accession>A0AA38WL21</accession>
<evidence type="ECO:0000313" key="2">
    <source>
        <dbReference type="EMBL" id="KAJ9552381.1"/>
    </source>
</evidence>
<name>A0AA38WL21_9ASTR</name>
<organism evidence="2 3">
    <name type="scientific">Centaurea solstitialis</name>
    <name type="common">yellow star-thistle</name>
    <dbReference type="NCBI Taxonomy" id="347529"/>
    <lineage>
        <taxon>Eukaryota</taxon>
        <taxon>Viridiplantae</taxon>
        <taxon>Streptophyta</taxon>
        <taxon>Embryophyta</taxon>
        <taxon>Tracheophyta</taxon>
        <taxon>Spermatophyta</taxon>
        <taxon>Magnoliopsida</taxon>
        <taxon>eudicotyledons</taxon>
        <taxon>Gunneridae</taxon>
        <taxon>Pentapetalae</taxon>
        <taxon>asterids</taxon>
        <taxon>campanulids</taxon>
        <taxon>Asterales</taxon>
        <taxon>Asteraceae</taxon>
        <taxon>Carduoideae</taxon>
        <taxon>Cardueae</taxon>
        <taxon>Centaureinae</taxon>
        <taxon>Centaurea</taxon>
    </lineage>
</organism>
<dbReference type="AlphaFoldDB" id="A0AA38WL21"/>
<evidence type="ECO:0000313" key="3">
    <source>
        <dbReference type="Proteomes" id="UP001172457"/>
    </source>
</evidence>
<feature type="signal peptide" evidence="1">
    <location>
        <begin position="1"/>
        <end position="23"/>
    </location>
</feature>
<protein>
    <recommendedName>
        <fullName evidence="4">Secreted protein</fullName>
    </recommendedName>
</protein>
<keyword evidence="3" id="KW-1185">Reference proteome</keyword>
<evidence type="ECO:0008006" key="4">
    <source>
        <dbReference type="Google" id="ProtNLM"/>
    </source>
</evidence>
<keyword evidence="1" id="KW-0732">Signal</keyword>
<dbReference type="EMBL" id="JARYMX010000004">
    <property type="protein sequence ID" value="KAJ9552381.1"/>
    <property type="molecule type" value="Genomic_DNA"/>
</dbReference>
<gene>
    <name evidence="2" type="ORF">OSB04_016426</name>
</gene>
<evidence type="ECO:0000256" key="1">
    <source>
        <dbReference type="SAM" id="SignalP"/>
    </source>
</evidence>
<comment type="caution">
    <text evidence="2">The sequence shown here is derived from an EMBL/GenBank/DDBJ whole genome shotgun (WGS) entry which is preliminary data.</text>
</comment>
<proteinExistence type="predicted"/>
<sequence>MIWVLSCILVPLIIRRPMSKASGQSKRWKIYCGHDVVVCNACGRRCRTPIRWGEVLGFCEIPRIKLTRGSSWIFGTSPVRVTGNI</sequence>
<reference evidence="2" key="1">
    <citation type="submission" date="2023-03" db="EMBL/GenBank/DDBJ databases">
        <title>Chromosome-scale reference genome and RAD-based genetic map of yellow starthistle (Centaurea solstitialis) reveal putative structural variation and QTLs associated with invader traits.</title>
        <authorList>
            <person name="Reatini B."/>
            <person name="Cang F.A."/>
            <person name="Jiang Q."/>
            <person name="Mckibben M.T.W."/>
            <person name="Barker M.S."/>
            <person name="Rieseberg L.H."/>
            <person name="Dlugosch K.M."/>
        </authorList>
    </citation>
    <scope>NUCLEOTIDE SEQUENCE</scope>
    <source>
        <strain evidence="2">CAN-66</strain>
        <tissue evidence="2">Leaf</tissue>
    </source>
</reference>
<feature type="chain" id="PRO_5041263462" description="Secreted protein" evidence="1">
    <location>
        <begin position="24"/>
        <end position="85"/>
    </location>
</feature>